<dbReference type="InParanoid" id="F8QEA3"/>
<feature type="non-terminal residue" evidence="3">
    <location>
        <position position="1"/>
    </location>
</feature>
<dbReference type="OrthoDB" id="3248304at2759"/>
<dbReference type="SUPFAM" id="SSF52540">
    <property type="entry name" value="P-loop containing nucleoside triphosphate hydrolases"/>
    <property type="match status" value="1"/>
</dbReference>
<evidence type="ECO:0000259" key="2">
    <source>
        <dbReference type="PROSITE" id="PS50837"/>
    </source>
</evidence>
<name>F8QEA3_SERL3</name>
<sequence length="294" mass="32755">ATHDSVQRQDAPTCHHSTRGDILYDIQEWAERIDHRHICLLYGPAGSGKSTIALTIAKQLAASKRLGATYFFSRGESSSDIAHLFPTLAYQLSTNFHATQGVIQSALLEDPAILSKSLDIQYRKLVLNPSSLSQAEGPIVIIIDALDECDGEEAVRRLIQVLAQTQCDPPYSLKFLLTSRLHFRVRQSIAAIDHSKIHVLDLQQYSADADIFAYFQSRFSAIHKENRRYMRGVKLPWPSYSDLKILVDKSQGSFIYASTLVNFVGAGDQLPHVKLRIAMGTPPGLDPLYAQTFS</sequence>
<proteinExistence type="predicted"/>
<organism evidence="4">
    <name type="scientific">Serpula lacrymans var. lacrymans (strain S7.3)</name>
    <name type="common">Dry rot fungus</name>
    <dbReference type="NCBI Taxonomy" id="936435"/>
    <lineage>
        <taxon>Eukaryota</taxon>
        <taxon>Fungi</taxon>
        <taxon>Dikarya</taxon>
        <taxon>Basidiomycota</taxon>
        <taxon>Agaricomycotina</taxon>
        <taxon>Agaricomycetes</taxon>
        <taxon>Agaricomycetidae</taxon>
        <taxon>Boletales</taxon>
        <taxon>Coniophorineae</taxon>
        <taxon>Serpulaceae</taxon>
        <taxon>Serpula</taxon>
    </lineage>
</organism>
<evidence type="ECO:0000313" key="3">
    <source>
        <dbReference type="EMBL" id="EGN93478.1"/>
    </source>
</evidence>
<keyword evidence="1" id="KW-0677">Repeat</keyword>
<reference evidence="4" key="1">
    <citation type="journal article" date="2011" name="Science">
        <title>The plant cell wall-decomposing machinery underlies the functional diversity of forest fungi.</title>
        <authorList>
            <person name="Eastwood D.C."/>
            <person name="Floudas D."/>
            <person name="Binder M."/>
            <person name="Majcherczyk A."/>
            <person name="Schneider P."/>
            <person name="Aerts A."/>
            <person name="Asiegbu F.O."/>
            <person name="Baker S.E."/>
            <person name="Barry K."/>
            <person name="Bendiksby M."/>
            <person name="Blumentritt M."/>
            <person name="Coutinho P.M."/>
            <person name="Cullen D."/>
            <person name="de Vries R.P."/>
            <person name="Gathman A."/>
            <person name="Goodell B."/>
            <person name="Henrissat B."/>
            <person name="Ihrmark K."/>
            <person name="Kauserud H."/>
            <person name="Kohler A."/>
            <person name="LaButti K."/>
            <person name="Lapidus A."/>
            <person name="Lavin J.L."/>
            <person name="Lee Y.-H."/>
            <person name="Lindquist E."/>
            <person name="Lilly W."/>
            <person name="Lucas S."/>
            <person name="Morin E."/>
            <person name="Murat C."/>
            <person name="Oguiza J.A."/>
            <person name="Park J."/>
            <person name="Pisabarro A.G."/>
            <person name="Riley R."/>
            <person name="Rosling A."/>
            <person name="Salamov A."/>
            <person name="Schmidt O."/>
            <person name="Schmutz J."/>
            <person name="Skrede I."/>
            <person name="Stenlid J."/>
            <person name="Wiebenga A."/>
            <person name="Xie X."/>
            <person name="Kuees U."/>
            <person name="Hibbett D.S."/>
            <person name="Hoffmeister D."/>
            <person name="Hoegberg N."/>
            <person name="Martin F."/>
            <person name="Grigoriev I.V."/>
            <person name="Watkinson S.C."/>
        </authorList>
    </citation>
    <scope>NUCLEOTIDE SEQUENCE [LARGE SCALE GENOMIC DNA]</scope>
    <source>
        <strain evidence="4">strain S7.3</strain>
    </source>
</reference>
<keyword evidence="4" id="KW-1185">Reference proteome</keyword>
<dbReference type="InterPro" id="IPR056884">
    <property type="entry name" value="NPHP3-like_N"/>
</dbReference>
<evidence type="ECO:0000256" key="1">
    <source>
        <dbReference type="ARBA" id="ARBA00022737"/>
    </source>
</evidence>
<feature type="non-terminal residue" evidence="3">
    <location>
        <position position="294"/>
    </location>
</feature>
<dbReference type="PROSITE" id="PS50837">
    <property type="entry name" value="NACHT"/>
    <property type="match status" value="1"/>
</dbReference>
<evidence type="ECO:0000313" key="4">
    <source>
        <dbReference type="Proteomes" id="UP000008063"/>
    </source>
</evidence>
<dbReference type="Gene3D" id="3.40.50.300">
    <property type="entry name" value="P-loop containing nucleotide triphosphate hydrolases"/>
    <property type="match status" value="1"/>
</dbReference>
<dbReference type="Pfam" id="PF24883">
    <property type="entry name" value="NPHP3_N"/>
    <property type="match status" value="1"/>
</dbReference>
<dbReference type="EMBL" id="GL945492">
    <property type="protein sequence ID" value="EGN93478.1"/>
    <property type="molecule type" value="Genomic_DNA"/>
</dbReference>
<dbReference type="HOGENOM" id="CLU_000288_6_10_1"/>
<dbReference type="InterPro" id="IPR027417">
    <property type="entry name" value="P-loop_NTPase"/>
</dbReference>
<protein>
    <recommendedName>
        <fullName evidence="2">NACHT domain-containing protein</fullName>
    </recommendedName>
</protein>
<dbReference type="Proteomes" id="UP000008063">
    <property type="component" value="Unassembled WGS sequence"/>
</dbReference>
<dbReference type="OMA" id="TPDYHEL"/>
<dbReference type="PANTHER" id="PTHR10039">
    <property type="entry name" value="AMELOGENIN"/>
    <property type="match status" value="1"/>
</dbReference>
<dbReference type="STRING" id="936435.F8QEA3"/>
<dbReference type="AlphaFoldDB" id="F8QEA3"/>
<dbReference type="InterPro" id="IPR003593">
    <property type="entry name" value="AAA+_ATPase"/>
</dbReference>
<dbReference type="SMART" id="SM00382">
    <property type="entry name" value="AAA"/>
    <property type="match status" value="1"/>
</dbReference>
<accession>F8QEA3</accession>
<dbReference type="PANTHER" id="PTHR10039:SF14">
    <property type="entry name" value="NACHT DOMAIN-CONTAINING PROTEIN"/>
    <property type="match status" value="1"/>
</dbReference>
<gene>
    <name evidence="3" type="ORF">SERLA73DRAFT_12624</name>
</gene>
<dbReference type="InterPro" id="IPR007111">
    <property type="entry name" value="NACHT_NTPase"/>
</dbReference>
<feature type="domain" description="NACHT" evidence="2">
    <location>
        <begin position="37"/>
        <end position="180"/>
    </location>
</feature>